<protein>
    <submittedName>
        <fullName evidence="1">Uncharacterized protein</fullName>
    </submittedName>
</protein>
<organism evidence="1 2">
    <name type="scientific">Macrophomina phaseolina</name>
    <dbReference type="NCBI Taxonomy" id="35725"/>
    <lineage>
        <taxon>Eukaryota</taxon>
        <taxon>Fungi</taxon>
        <taxon>Dikarya</taxon>
        <taxon>Ascomycota</taxon>
        <taxon>Pezizomycotina</taxon>
        <taxon>Dothideomycetes</taxon>
        <taxon>Dothideomycetes incertae sedis</taxon>
        <taxon>Botryosphaeriales</taxon>
        <taxon>Botryosphaeriaceae</taxon>
        <taxon>Macrophomina</taxon>
    </lineage>
</organism>
<dbReference type="EMBL" id="JAGTJR010000002">
    <property type="protein sequence ID" value="KAH7063221.1"/>
    <property type="molecule type" value="Genomic_DNA"/>
</dbReference>
<dbReference type="Proteomes" id="UP000774617">
    <property type="component" value="Unassembled WGS sequence"/>
</dbReference>
<comment type="caution">
    <text evidence="1">The sequence shown here is derived from an EMBL/GenBank/DDBJ whole genome shotgun (WGS) entry which is preliminary data.</text>
</comment>
<keyword evidence="2" id="KW-1185">Reference proteome</keyword>
<name>A0ABQ8GRV7_9PEZI</name>
<accession>A0ABQ8GRV7</accession>
<gene>
    <name evidence="1" type="ORF">B0J12DRAFT_161805</name>
</gene>
<sequence length="155" mass="17246">MSLASRIVAGQVEQASTIQRGGRASLRLWVCLTARQSRRSPRCCRWRSSLILRTSVALRCRPKRTSAICGGCSLCLAGNHSIGVMIPPARTNPEQRQSPGRKWPKKLHALTSARPPLLHAPLFSEPYMLGRQRHFSAISSLAQPSSSWVTEFTIW</sequence>
<evidence type="ECO:0000313" key="1">
    <source>
        <dbReference type="EMBL" id="KAH7063221.1"/>
    </source>
</evidence>
<evidence type="ECO:0000313" key="2">
    <source>
        <dbReference type="Proteomes" id="UP000774617"/>
    </source>
</evidence>
<reference evidence="1 2" key="1">
    <citation type="journal article" date="2021" name="Nat. Commun.">
        <title>Genetic determinants of endophytism in the Arabidopsis root mycobiome.</title>
        <authorList>
            <person name="Mesny F."/>
            <person name="Miyauchi S."/>
            <person name="Thiergart T."/>
            <person name="Pickel B."/>
            <person name="Atanasova L."/>
            <person name="Karlsson M."/>
            <person name="Huettel B."/>
            <person name="Barry K.W."/>
            <person name="Haridas S."/>
            <person name="Chen C."/>
            <person name="Bauer D."/>
            <person name="Andreopoulos W."/>
            <person name="Pangilinan J."/>
            <person name="LaButti K."/>
            <person name="Riley R."/>
            <person name="Lipzen A."/>
            <person name="Clum A."/>
            <person name="Drula E."/>
            <person name="Henrissat B."/>
            <person name="Kohler A."/>
            <person name="Grigoriev I.V."/>
            <person name="Martin F.M."/>
            <person name="Hacquard S."/>
        </authorList>
    </citation>
    <scope>NUCLEOTIDE SEQUENCE [LARGE SCALE GENOMIC DNA]</scope>
    <source>
        <strain evidence="1 2">MPI-SDFR-AT-0080</strain>
    </source>
</reference>
<proteinExistence type="predicted"/>